<sequence>MSKRTPQMTEEQLKKLLGNITTQDQFNELTQSLLKTFVESALNAEMDEHLGYEKHAVEGHNSGNSRC</sequence>
<dbReference type="Proteomes" id="UP001528823">
    <property type="component" value="Unassembled WGS sequence"/>
</dbReference>
<proteinExistence type="inferred from homology"/>
<accession>A0ABT5UHL9</accession>
<evidence type="ECO:0000256" key="1">
    <source>
        <dbReference type="ARBA" id="ARBA00002190"/>
    </source>
</evidence>
<keyword evidence="4" id="KW-0238">DNA-binding</keyword>
<keyword evidence="5" id="KW-0233">DNA recombination</keyword>
<dbReference type="RefSeq" id="WP_425347727.1">
    <property type="nucleotide sequence ID" value="NZ_JAPMOU010000094.1"/>
</dbReference>
<evidence type="ECO:0000256" key="2">
    <source>
        <dbReference type="ARBA" id="ARBA00010961"/>
    </source>
</evidence>
<keyword evidence="7" id="KW-1185">Reference proteome</keyword>
<keyword evidence="3" id="KW-0815">Transposition</keyword>
<gene>
    <name evidence="6" type="ORF">ORQ98_28240</name>
</gene>
<dbReference type="InterPro" id="IPR001207">
    <property type="entry name" value="Transposase_mutator"/>
</dbReference>
<evidence type="ECO:0000256" key="3">
    <source>
        <dbReference type="ARBA" id="ARBA00022578"/>
    </source>
</evidence>
<evidence type="ECO:0000256" key="4">
    <source>
        <dbReference type="ARBA" id="ARBA00023125"/>
    </source>
</evidence>
<evidence type="ECO:0000256" key="5">
    <source>
        <dbReference type="ARBA" id="ARBA00023172"/>
    </source>
</evidence>
<comment type="similarity">
    <text evidence="2">Belongs to the transposase mutator family.</text>
</comment>
<name>A0ABT5UHL9_9GAMM</name>
<dbReference type="Pfam" id="PF00872">
    <property type="entry name" value="Transposase_mut"/>
    <property type="match status" value="1"/>
</dbReference>
<dbReference type="EMBL" id="JAPMOU010000094">
    <property type="protein sequence ID" value="MDE1465861.1"/>
    <property type="molecule type" value="Genomic_DNA"/>
</dbReference>
<evidence type="ECO:0000313" key="7">
    <source>
        <dbReference type="Proteomes" id="UP001528823"/>
    </source>
</evidence>
<organism evidence="6 7">
    <name type="scientific">Spartinivicinus poritis</name>
    <dbReference type="NCBI Taxonomy" id="2994640"/>
    <lineage>
        <taxon>Bacteria</taxon>
        <taxon>Pseudomonadati</taxon>
        <taxon>Pseudomonadota</taxon>
        <taxon>Gammaproteobacteria</taxon>
        <taxon>Oceanospirillales</taxon>
        <taxon>Zooshikellaceae</taxon>
        <taxon>Spartinivicinus</taxon>
    </lineage>
</organism>
<comment type="function">
    <text evidence="1">Required for the transposition of the insertion element.</text>
</comment>
<evidence type="ECO:0000313" key="6">
    <source>
        <dbReference type="EMBL" id="MDE1465861.1"/>
    </source>
</evidence>
<protein>
    <submittedName>
        <fullName evidence="6">Transposase</fullName>
    </submittedName>
</protein>
<comment type="caution">
    <text evidence="6">The sequence shown here is derived from an EMBL/GenBank/DDBJ whole genome shotgun (WGS) entry which is preliminary data.</text>
</comment>
<reference evidence="6 7" key="1">
    <citation type="submission" date="2022-11" db="EMBL/GenBank/DDBJ databases">
        <title>Spartinivicinus poritis sp. nov., isolated from scleractinian coral Porites lutea.</title>
        <authorList>
            <person name="Zhang G."/>
            <person name="Cai L."/>
            <person name="Wei Q."/>
        </authorList>
    </citation>
    <scope>NUCLEOTIDE SEQUENCE [LARGE SCALE GENOMIC DNA]</scope>
    <source>
        <strain evidence="6 7">A2-2</strain>
    </source>
</reference>